<dbReference type="AlphaFoldDB" id="A0A0B4XT08"/>
<keyword evidence="3" id="KW-1185">Reference proteome</keyword>
<dbReference type="SUPFAM" id="SSF47413">
    <property type="entry name" value="lambda repressor-like DNA-binding domains"/>
    <property type="match status" value="1"/>
</dbReference>
<evidence type="ECO:0000313" key="2">
    <source>
        <dbReference type="EMBL" id="AJD49623.1"/>
    </source>
</evidence>
<dbReference type="KEGG" id="apac:S7S_16055"/>
<dbReference type="EMBL" id="CP004387">
    <property type="protein sequence ID" value="AJD49623.1"/>
    <property type="molecule type" value="Genomic_DNA"/>
</dbReference>
<feature type="domain" description="HigA2-like helix-turn-helix" evidence="1">
    <location>
        <begin position="15"/>
        <end position="89"/>
    </location>
</feature>
<dbReference type="HOGENOM" id="CLU_163934_2_2_6"/>
<proteinExistence type="predicted"/>
<dbReference type="GO" id="GO:0003677">
    <property type="term" value="F:DNA binding"/>
    <property type="evidence" value="ECO:0007669"/>
    <property type="project" value="InterPro"/>
</dbReference>
<name>A0A0B4XT08_9GAMM</name>
<dbReference type="RefSeq" id="WP_008733309.1">
    <property type="nucleotide sequence ID" value="NZ_CP004387.1"/>
</dbReference>
<sequence length="94" mass="10354">MAGETFESVWDAVCDTPAEAENMKLRAKLMTCIRDHIVRKKLDTRAIQVMLGLTQPRVSYLMTGKIDKFSLDTLVLMASRAGLHVSISATVDAA</sequence>
<dbReference type="OrthoDB" id="9788479at2"/>
<dbReference type="Pfam" id="PF13744">
    <property type="entry name" value="HTH_37"/>
    <property type="match status" value="1"/>
</dbReference>
<organism evidence="2 3">
    <name type="scientific">Isoalcanivorax pacificus W11-5</name>
    <dbReference type="NCBI Taxonomy" id="391936"/>
    <lineage>
        <taxon>Bacteria</taxon>
        <taxon>Pseudomonadati</taxon>
        <taxon>Pseudomonadota</taxon>
        <taxon>Gammaproteobacteria</taxon>
        <taxon>Oceanospirillales</taxon>
        <taxon>Alcanivoracaceae</taxon>
        <taxon>Isoalcanivorax</taxon>
    </lineage>
</organism>
<dbReference type="Gene3D" id="1.10.260.40">
    <property type="entry name" value="lambda repressor-like DNA-binding domains"/>
    <property type="match status" value="1"/>
</dbReference>
<dbReference type="Proteomes" id="UP000006764">
    <property type="component" value="Chromosome"/>
</dbReference>
<evidence type="ECO:0000259" key="1">
    <source>
        <dbReference type="Pfam" id="PF13744"/>
    </source>
</evidence>
<dbReference type="InterPro" id="IPR039554">
    <property type="entry name" value="HigA2-like_HTH"/>
</dbReference>
<dbReference type="InterPro" id="IPR010982">
    <property type="entry name" value="Lambda_DNA-bd_dom_sf"/>
</dbReference>
<accession>A0A0B4XT08</accession>
<evidence type="ECO:0000313" key="3">
    <source>
        <dbReference type="Proteomes" id="UP000006764"/>
    </source>
</evidence>
<dbReference type="STRING" id="391936.S7S_16055"/>
<reference evidence="2 3" key="1">
    <citation type="journal article" date="2012" name="J. Bacteriol.">
        <title>Genome sequence of an alkane-degrading bacterium, Alcanivorax pacificus type strain W11-5, isolated from deep sea sediment.</title>
        <authorList>
            <person name="Lai Q."/>
            <person name="Shao Z."/>
        </authorList>
    </citation>
    <scope>NUCLEOTIDE SEQUENCE [LARGE SCALE GENOMIC DNA]</scope>
    <source>
        <strain evidence="2 3">W11-5</strain>
    </source>
</reference>
<gene>
    <name evidence="2" type="ORF">S7S_16055</name>
</gene>
<protein>
    <recommendedName>
        <fullName evidence="1">HigA2-like helix-turn-helix domain-containing protein</fullName>
    </recommendedName>
</protein>